<dbReference type="Proteomes" id="UP000320914">
    <property type="component" value="Unassembled WGS sequence"/>
</dbReference>
<dbReference type="AlphaFoldDB" id="A0A502HLZ6"/>
<accession>A0A502HLZ6</accession>
<gene>
    <name evidence="1" type="ORF">EAH74_31705</name>
</gene>
<evidence type="ECO:0000313" key="1">
    <source>
        <dbReference type="EMBL" id="TPG74714.1"/>
    </source>
</evidence>
<evidence type="ECO:0000313" key="2">
    <source>
        <dbReference type="Proteomes" id="UP000320914"/>
    </source>
</evidence>
<comment type="caution">
    <text evidence="1">The sequence shown here is derived from an EMBL/GenBank/DDBJ whole genome shotgun (WGS) entry which is preliminary data.</text>
</comment>
<organism evidence="1 2">
    <name type="scientific">Pseudomonas mandelii</name>
    <dbReference type="NCBI Taxonomy" id="75612"/>
    <lineage>
        <taxon>Bacteria</taxon>
        <taxon>Pseudomonadati</taxon>
        <taxon>Pseudomonadota</taxon>
        <taxon>Gammaproteobacteria</taxon>
        <taxon>Pseudomonadales</taxon>
        <taxon>Pseudomonadaceae</taxon>
        <taxon>Pseudomonas</taxon>
    </lineage>
</organism>
<dbReference type="EMBL" id="RCZA01000024">
    <property type="protein sequence ID" value="TPG74714.1"/>
    <property type="molecule type" value="Genomic_DNA"/>
</dbReference>
<name>A0A502HLZ6_9PSED</name>
<protein>
    <submittedName>
        <fullName evidence="1">Uncharacterized protein</fullName>
    </submittedName>
</protein>
<proteinExistence type="predicted"/>
<sequence>MGASLLAIAVGQAISMLNDTSPSRAGSLPQGICGGSYRWAHPQKEHVHPIFPFPTAALSNDVPAHRCRWFFISAGSP</sequence>
<reference evidence="1 2" key="1">
    <citation type="journal article" date="2019" name="Environ. Microbiol.">
        <title>Species interactions and distinct microbial communities in high Arctic permafrost affected cryosols are associated with the CH4 and CO2 gas fluxes.</title>
        <authorList>
            <person name="Altshuler I."/>
            <person name="Hamel J."/>
            <person name="Turney S."/>
            <person name="Magnuson E."/>
            <person name="Levesque R."/>
            <person name="Greer C."/>
            <person name="Whyte L.G."/>
        </authorList>
    </citation>
    <scope>NUCLEOTIDE SEQUENCE [LARGE SCALE GENOMIC DNA]</scope>
    <source>
        <strain evidence="1 2">OWC5</strain>
    </source>
</reference>